<protein>
    <submittedName>
        <fullName evidence="8">Cytochrome c oxidase subunit III</fullName>
    </submittedName>
</protein>
<evidence type="ECO:0000256" key="5">
    <source>
        <dbReference type="SAM" id="Coils"/>
    </source>
</evidence>
<evidence type="ECO:0000256" key="2">
    <source>
        <dbReference type="ARBA" id="ARBA00022723"/>
    </source>
</evidence>
<evidence type="ECO:0000313" key="9">
    <source>
        <dbReference type="Proteomes" id="UP000633278"/>
    </source>
</evidence>
<dbReference type="InterPro" id="IPR036909">
    <property type="entry name" value="Cyt_c-like_dom_sf"/>
</dbReference>
<dbReference type="GO" id="GO:0009055">
    <property type="term" value="F:electron transfer activity"/>
    <property type="evidence" value="ECO:0007669"/>
    <property type="project" value="InterPro"/>
</dbReference>
<sequence length="289" mass="32465">MKKYSLAIVLVLFVFCVPLVFTEIANSYKEPFNILDNPLPSLVLTVFSLVLITLAWVLVMALKKVELLQNEKDGVTPEVASSSFMTWWRQLMQKWTKSKSMEQESEIVLDHNYDGIRELDNTLPPWWVYMFYASILFAIVYLVRFEVFDGDTPEMEYKKAVAEARASLEKYKETATDLIDASTVTLLTDEKDLKRGKAVFNLNCAACHLADGGGSIGPNLTDEYWILGGGIKNVYTTISEGGRDGKGMISWKNTLKPQDMAKVASYVLSLQGTTPATAKKAEGDLWKEE</sequence>
<dbReference type="EMBL" id="BMJW01000001">
    <property type="protein sequence ID" value="GGG88990.1"/>
    <property type="molecule type" value="Genomic_DNA"/>
</dbReference>
<evidence type="ECO:0000259" key="7">
    <source>
        <dbReference type="PROSITE" id="PS51007"/>
    </source>
</evidence>
<dbReference type="Proteomes" id="UP000633278">
    <property type="component" value="Unassembled WGS sequence"/>
</dbReference>
<keyword evidence="6" id="KW-0472">Membrane</keyword>
<dbReference type="PANTHER" id="PTHR33751:SF1">
    <property type="entry name" value="CBB3-TYPE CYTOCHROME C OXIDASE SUBUNIT FIXP"/>
    <property type="match status" value="1"/>
</dbReference>
<evidence type="ECO:0000256" key="3">
    <source>
        <dbReference type="ARBA" id="ARBA00023004"/>
    </source>
</evidence>
<dbReference type="GO" id="GO:0046872">
    <property type="term" value="F:metal ion binding"/>
    <property type="evidence" value="ECO:0007669"/>
    <property type="project" value="UniProtKB-KW"/>
</dbReference>
<feature type="transmembrane region" description="Helical" evidence="6">
    <location>
        <begin position="126"/>
        <end position="143"/>
    </location>
</feature>
<accession>A0A917HTV0</accession>
<dbReference type="SUPFAM" id="SSF46626">
    <property type="entry name" value="Cytochrome c"/>
    <property type="match status" value="1"/>
</dbReference>
<feature type="domain" description="Cytochrome c" evidence="7">
    <location>
        <begin position="191"/>
        <end position="271"/>
    </location>
</feature>
<dbReference type="RefSeq" id="WP_188597383.1">
    <property type="nucleotide sequence ID" value="NZ_BMJW01000001.1"/>
</dbReference>
<keyword evidence="6" id="KW-0812">Transmembrane</keyword>
<dbReference type="PROSITE" id="PS51007">
    <property type="entry name" value="CYTC"/>
    <property type="match status" value="1"/>
</dbReference>
<dbReference type="Pfam" id="PF14715">
    <property type="entry name" value="FixP_N"/>
    <property type="match status" value="1"/>
</dbReference>
<feature type="transmembrane region" description="Helical" evidence="6">
    <location>
        <begin position="38"/>
        <end position="62"/>
    </location>
</feature>
<gene>
    <name evidence="8" type="primary">ccoP</name>
    <name evidence="8" type="ORF">GCM10011416_01720</name>
</gene>
<feature type="coiled-coil region" evidence="5">
    <location>
        <begin position="154"/>
        <end position="181"/>
    </location>
</feature>
<name>A0A917HTV0_9FLAO</name>
<dbReference type="AlphaFoldDB" id="A0A917HTV0"/>
<dbReference type="Gene3D" id="6.10.280.130">
    <property type="match status" value="1"/>
</dbReference>
<dbReference type="GO" id="GO:0020037">
    <property type="term" value="F:heme binding"/>
    <property type="evidence" value="ECO:0007669"/>
    <property type="project" value="InterPro"/>
</dbReference>
<dbReference type="PANTHER" id="PTHR33751">
    <property type="entry name" value="CBB3-TYPE CYTOCHROME C OXIDASE SUBUNIT FIXP"/>
    <property type="match status" value="1"/>
</dbReference>
<keyword evidence="5" id="KW-0175">Coiled coil</keyword>
<keyword evidence="3 4" id="KW-0408">Iron</keyword>
<keyword evidence="6" id="KW-1133">Transmembrane helix</keyword>
<keyword evidence="9" id="KW-1185">Reference proteome</keyword>
<dbReference type="InterPro" id="IPR050597">
    <property type="entry name" value="Cytochrome_c_Oxidase_Subunit"/>
</dbReference>
<proteinExistence type="predicted"/>
<evidence type="ECO:0000256" key="4">
    <source>
        <dbReference type="PROSITE-ProRule" id="PRU00433"/>
    </source>
</evidence>
<organism evidence="8 9">
    <name type="scientific">Polaribacter pacificus</name>
    <dbReference type="NCBI Taxonomy" id="1775173"/>
    <lineage>
        <taxon>Bacteria</taxon>
        <taxon>Pseudomonadati</taxon>
        <taxon>Bacteroidota</taxon>
        <taxon>Flavobacteriia</taxon>
        <taxon>Flavobacteriales</taxon>
        <taxon>Flavobacteriaceae</taxon>
    </lineage>
</organism>
<evidence type="ECO:0000256" key="6">
    <source>
        <dbReference type="SAM" id="Phobius"/>
    </source>
</evidence>
<dbReference type="Pfam" id="PF00034">
    <property type="entry name" value="Cytochrom_C"/>
    <property type="match status" value="1"/>
</dbReference>
<evidence type="ECO:0000256" key="1">
    <source>
        <dbReference type="ARBA" id="ARBA00022617"/>
    </source>
</evidence>
<evidence type="ECO:0000313" key="8">
    <source>
        <dbReference type="EMBL" id="GGG88990.1"/>
    </source>
</evidence>
<reference evidence="8" key="2">
    <citation type="submission" date="2020-09" db="EMBL/GenBank/DDBJ databases">
        <authorList>
            <person name="Sun Q."/>
            <person name="Zhou Y."/>
        </authorList>
    </citation>
    <scope>NUCLEOTIDE SEQUENCE</scope>
    <source>
        <strain evidence="8">CGMCC 1.15763</strain>
    </source>
</reference>
<keyword evidence="1 4" id="KW-0349">Heme</keyword>
<dbReference type="InterPro" id="IPR038414">
    <property type="entry name" value="CcoP_N_sf"/>
</dbReference>
<keyword evidence="2 4" id="KW-0479">Metal-binding</keyword>
<dbReference type="Gene3D" id="1.10.760.10">
    <property type="entry name" value="Cytochrome c-like domain"/>
    <property type="match status" value="1"/>
</dbReference>
<comment type="caution">
    <text evidence="8">The sequence shown here is derived from an EMBL/GenBank/DDBJ whole genome shotgun (WGS) entry which is preliminary data.</text>
</comment>
<dbReference type="InterPro" id="IPR032858">
    <property type="entry name" value="CcoP_N"/>
</dbReference>
<reference evidence="8" key="1">
    <citation type="journal article" date="2014" name="Int. J. Syst. Evol. Microbiol.">
        <title>Complete genome sequence of Corynebacterium casei LMG S-19264T (=DSM 44701T), isolated from a smear-ripened cheese.</title>
        <authorList>
            <consortium name="US DOE Joint Genome Institute (JGI-PGF)"/>
            <person name="Walter F."/>
            <person name="Albersmeier A."/>
            <person name="Kalinowski J."/>
            <person name="Ruckert C."/>
        </authorList>
    </citation>
    <scope>NUCLEOTIDE SEQUENCE</scope>
    <source>
        <strain evidence="8">CGMCC 1.15763</strain>
    </source>
</reference>
<dbReference type="InterPro" id="IPR009056">
    <property type="entry name" value="Cyt_c-like_dom"/>
</dbReference>